<keyword evidence="1" id="KW-0812">Transmembrane</keyword>
<gene>
    <name evidence="2" type="ORF">FIC94_11165</name>
</gene>
<feature type="transmembrane region" description="Helical" evidence="1">
    <location>
        <begin position="20"/>
        <end position="42"/>
    </location>
</feature>
<dbReference type="EMBL" id="VEWL01000005">
    <property type="protein sequence ID" value="TNV16364.1"/>
    <property type="molecule type" value="Genomic_DNA"/>
</dbReference>
<evidence type="ECO:0000313" key="2">
    <source>
        <dbReference type="EMBL" id="TNV16364.1"/>
    </source>
</evidence>
<evidence type="ECO:0008006" key="4">
    <source>
        <dbReference type="Google" id="ProtNLM"/>
    </source>
</evidence>
<name>A0ABY2Y6H2_9HYPH</name>
<feature type="transmembrane region" description="Helical" evidence="1">
    <location>
        <begin position="49"/>
        <end position="74"/>
    </location>
</feature>
<feature type="transmembrane region" description="Helical" evidence="1">
    <location>
        <begin position="80"/>
        <end position="98"/>
    </location>
</feature>
<evidence type="ECO:0000313" key="3">
    <source>
        <dbReference type="Proteomes" id="UP000312784"/>
    </source>
</evidence>
<sequence length="156" mass="17334">MLRLVYWARSLPWFFPKLRIFYLLPAWARMYFSIISELSAAYTNRWMSVLACLLISIVASAIVIIGIIFIAAAFPFAPDYLVTAIAGVFGNVLSAIPITPGGVGVGETAFASVCRKLTEMTAPFASIYLTFVTISHAPALRKVLWENCLRRCQLFC</sequence>
<protein>
    <recommendedName>
        <fullName evidence="4">Flippase-like domain-containing protein</fullName>
    </recommendedName>
</protein>
<comment type="caution">
    <text evidence="2">The sequence shown here is derived from an EMBL/GenBank/DDBJ whole genome shotgun (WGS) entry which is preliminary data.</text>
</comment>
<keyword evidence="1" id="KW-0472">Membrane</keyword>
<reference evidence="2 3" key="1">
    <citation type="submission" date="2019-06" db="EMBL/GenBank/DDBJ databases">
        <title>Ochrobactrum cricket sp.nov., isolated from the insect Teleogryllus occipitalis living in deserted cropland.</title>
        <authorList>
            <person name="Hu M."/>
        </authorList>
    </citation>
    <scope>NUCLEOTIDE SEQUENCE [LARGE SCALE GENOMIC DNA]</scope>
    <source>
        <strain evidence="2 3">LCB8</strain>
    </source>
</reference>
<proteinExistence type="predicted"/>
<keyword evidence="3" id="KW-1185">Reference proteome</keyword>
<dbReference type="Proteomes" id="UP000312784">
    <property type="component" value="Unassembled WGS sequence"/>
</dbReference>
<organism evidence="2 3">
    <name type="scientific">Ochrobactrum teleogrylli</name>
    <dbReference type="NCBI Taxonomy" id="2479765"/>
    <lineage>
        <taxon>Bacteria</taxon>
        <taxon>Pseudomonadati</taxon>
        <taxon>Pseudomonadota</taxon>
        <taxon>Alphaproteobacteria</taxon>
        <taxon>Hyphomicrobiales</taxon>
        <taxon>Brucellaceae</taxon>
        <taxon>Brucella/Ochrobactrum group</taxon>
        <taxon>Ochrobactrum</taxon>
    </lineage>
</organism>
<keyword evidence="1" id="KW-1133">Transmembrane helix</keyword>
<evidence type="ECO:0000256" key="1">
    <source>
        <dbReference type="SAM" id="Phobius"/>
    </source>
</evidence>
<accession>A0ABY2Y6H2</accession>